<organism evidence="2">
    <name type="scientific">Brachypodium distachyon</name>
    <name type="common">Purple false brome</name>
    <name type="synonym">Trachynia distachya</name>
    <dbReference type="NCBI Taxonomy" id="15368"/>
    <lineage>
        <taxon>Eukaryota</taxon>
        <taxon>Viridiplantae</taxon>
        <taxon>Streptophyta</taxon>
        <taxon>Embryophyta</taxon>
        <taxon>Tracheophyta</taxon>
        <taxon>Spermatophyta</taxon>
        <taxon>Magnoliopsida</taxon>
        <taxon>Liliopsida</taxon>
        <taxon>Poales</taxon>
        <taxon>Poaceae</taxon>
        <taxon>BOP clade</taxon>
        <taxon>Pooideae</taxon>
        <taxon>Stipodae</taxon>
        <taxon>Brachypodieae</taxon>
        <taxon>Brachypodium</taxon>
    </lineage>
</organism>
<feature type="compositionally biased region" description="Low complexity" evidence="1">
    <location>
        <begin position="224"/>
        <end position="239"/>
    </location>
</feature>
<dbReference type="PANTHER" id="PTHR33385">
    <property type="entry name" value="PROTEIN XRI1"/>
    <property type="match status" value="1"/>
</dbReference>
<dbReference type="GO" id="GO:0007143">
    <property type="term" value="P:female meiotic nuclear division"/>
    <property type="evidence" value="ECO:0007669"/>
    <property type="project" value="InterPro"/>
</dbReference>
<dbReference type="OrthoDB" id="691244at2759"/>
<dbReference type="AlphaFoldDB" id="A0A0Q3FRK8"/>
<proteinExistence type="predicted"/>
<dbReference type="EMBL" id="CM000882">
    <property type="protein sequence ID" value="KQK01687.1"/>
    <property type="molecule type" value="Genomic_DNA"/>
</dbReference>
<gene>
    <name evidence="3" type="primary">LOC100822650</name>
    <name evidence="2" type="ORF">BRADI_3g57550v3</name>
</gene>
<sequence>MALLDSCCYDDGDCSWSTTALDSGWDWELRCEDDDNARGGGNHGGAVSFFPSSFPAMPMFAGPESSPGSSSSSGGGGGYLEDAVAHWSDRCKRQRMTAAEEPLSPPRCSVLTAGEELQCLLQSFWDRPSSSGGSGEAGSLLHDSNIMVPGPETRSIAGSGEEEEDASGKEKEQVQVQGVPFSQAWGDAAAGGPPPAFSGTEERAVRTLRLQKATTGGSHYCYNSSTSSSGSEPSSSSCSKLAAGKKGGGDVLYPFAVVKPLGLEGGGGATTLNDVNRRILKRPARPVRHPVGAFSCGPAVSAHGLGMSGKAVVSLTRIRTRGKGTITIIRTRD</sequence>
<dbReference type="EnsemblPlants" id="KQK01687">
    <property type="protein sequence ID" value="KQK01687"/>
    <property type="gene ID" value="BRADI_3g57550v3"/>
</dbReference>
<protein>
    <recommendedName>
        <fullName evidence="5">Protein XRI1</fullName>
    </recommendedName>
</protein>
<dbReference type="InterPro" id="IPR039933">
    <property type="entry name" value="XRI1"/>
</dbReference>
<dbReference type="ExpressionAtlas" id="A0A0Q3FRK8">
    <property type="expression patterns" value="baseline"/>
</dbReference>
<dbReference type="KEGG" id="bdi:100822650"/>
<evidence type="ECO:0000313" key="3">
    <source>
        <dbReference type="EnsemblPlants" id="KQK01687"/>
    </source>
</evidence>
<accession>A0A0Q3FRK8</accession>
<dbReference type="PANTHER" id="PTHR33385:SF18">
    <property type="entry name" value="XRI1-LIKE PROTEIN"/>
    <property type="match status" value="1"/>
</dbReference>
<reference evidence="2 3" key="1">
    <citation type="journal article" date="2010" name="Nature">
        <title>Genome sequencing and analysis of the model grass Brachypodium distachyon.</title>
        <authorList>
            <consortium name="International Brachypodium Initiative"/>
        </authorList>
    </citation>
    <scope>NUCLEOTIDE SEQUENCE [LARGE SCALE GENOMIC DNA]</scope>
    <source>
        <strain evidence="2 3">Bd21</strain>
    </source>
</reference>
<dbReference type="Proteomes" id="UP000008810">
    <property type="component" value="Chromosome 3"/>
</dbReference>
<dbReference type="RefSeq" id="XP_014756135.1">
    <property type="nucleotide sequence ID" value="XM_014900649.2"/>
</dbReference>
<dbReference type="GO" id="GO:0007140">
    <property type="term" value="P:male meiotic nuclear division"/>
    <property type="evidence" value="ECO:0007669"/>
    <property type="project" value="InterPro"/>
</dbReference>
<evidence type="ECO:0000313" key="2">
    <source>
        <dbReference type="EMBL" id="KQK01687.1"/>
    </source>
</evidence>
<evidence type="ECO:0000256" key="1">
    <source>
        <dbReference type="SAM" id="MobiDB-lite"/>
    </source>
</evidence>
<dbReference type="STRING" id="15368.A0A0Q3FRK8"/>
<reference evidence="2" key="2">
    <citation type="submission" date="2017-06" db="EMBL/GenBank/DDBJ databases">
        <title>WGS assembly of Brachypodium distachyon.</title>
        <authorList>
            <consortium name="The International Brachypodium Initiative"/>
            <person name="Lucas S."/>
            <person name="Harmon-Smith M."/>
            <person name="Lail K."/>
            <person name="Tice H."/>
            <person name="Grimwood J."/>
            <person name="Bruce D."/>
            <person name="Barry K."/>
            <person name="Shu S."/>
            <person name="Lindquist E."/>
            <person name="Wang M."/>
            <person name="Pitluck S."/>
            <person name="Vogel J.P."/>
            <person name="Garvin D.F."/>
            <person name="Mockler T.C."/>
            <person name="Schmutz J."/>
            <person name="Rokhsar D."/>
            <person name="Bevan M.W."/>
        </authorList>
    </citation>
    <scope>NUCLEOTIDE SEQUENCE</scope>
    <source>
        <strain evidence="2">Bd21</strain>
    </source>
</reference>
<name>A0A0Q3FRK8_BRADI</name>
<dbReference type="Gramene" id="KQK01687">
    <property type="protein sequence ID" value="KQK01687"/>
    <property type="gene ID" value="BRADI_3g57550v3"/>
</dbReference>
<keyword evidence="4" id="KW-1185">Reference proteome</keyword>
<feature type="region of interest" description="Disordered" evidence="1">
    <location>
        <begin position="219"/>
        <end position="243"/>
    </location>
</feature>
<evidence type="ECO:0008006" key="5">
    <source>
        <dbReference type="Google" id="ProtNLM"/>
    </source>
</evidence>
<reference evidence="3" key="3">
    <citation type="submission" date="2018-08" db="UniProtKB">
        <authorList>
            <consortium name="EnsemblPlants"/>
        </authorList>
    </citation>
    <scope>IDENTIFICATION</scope>
    <source>
        <strain evidence="3">cv. Bd21</strain>
    </source>
</reference>
<dbReference type="GeneID" id="100822650"/>
<evidence type="ECO:0000313" key="4">
    <source>
        <dbReference type="Proteomes" id="UP000008810"/>
    </source>
</evidence>
<feature type="region of interest" description="Disordered" evidence="1">
    <location>
        <begin position="128"/>
        <end position="175"/>
    </location>
</feature>